<comment type="caution">
    <text evidence="2">The sequence shown here is derived from an EMBL/GenBank/DDBJ whole genome shotgun (WGS) entry which is preliminary data.</text>
</comment>
<feature type="compositionally biased region" description="Basic and acidic residues" evidence="1">
    <location>
        <begin position="1"/>
        <end position="13"/>
    </location>
</feature>
<gene>
    <name evidence="2" type="ORF">HPP92_020081</name>
</gene>
<organism evidence="2 3">
    <name type="scientific">Vanilla planifolia</name>
    <name type="common">Vanilla</name>
    <dbReference type="NCBI Taxonomy" id="51239"/>
    <lineage>
        <taxon>Eukaryota</taxon>
        <taxon>Viridiplantae</taxon>
        <taxon>Streptophyta</taxon>
        <taxon>Embryophyta</taxon>
        <taxon>Tracheophyta</taxon>
        <taxon>Spermatophyta</taxon>
        <taxon>Magnoliopsida</taxon>
        <taxon>Liliopsida</taxon>
        <taxon>Asparagales</taxon>
        <taxon>Orchidaceae</taxon>
        <taxon>Vanilloideae</taxon>
        <taxon>Vanilleae</taxon>
        <taxon>Vanilla</taxon>
    </lineage>
</organism>
<evidence type="ECO:0000313" key="3">
    <source>
        <dbReference type="Proteomes" id="UP000636800"/>
    </source>
</evidence>
<dbReference type="OrthoDB" id="278338at2759"/>
<name>A0A835Q703_VANPL</name>
<sequence>MEMECCFHPEEPKSPTSPSLREKIRSTISSCFRCVDPEDDRSAASCIGRPSRRGLGEFRYDPLSYALNFDEGGEGEDGHAEEFPLPKLLVRLPATPPHHAFV</sequence>
<dbReference type="EMBL" id="JADCNL010000010">
    <property type="protein sequence ID" value="KAG0464012.1"/>
    <property type="molecule type" value="Genomic_DNA"/>
</dbReference>
<evidence type="ECO:0000256" key="1">
    <source>
        <dbReference type="SAM" id="MobiDB-lite"/>
    </source>
</evidence>
<dbReference type="PANTHER" id="PTHR33168">
    <property type="entry name" value="STRESS INDUCED PROTEIN-RELATED"/>
    <property type="match status" value="1"/>
</dbReference>
<accession>A0A835Q703</accession>
<proteinExistence type="predicted"/>
<evidence type="ECO:0000313" key="2">
    <source>
        <dbReference type="EMBL" id="KAG0464012.1"/>
    </source>
</evidence>
<keyword evidence="3" id="KW-1185">Reference proteome</keyword>
<feature type="region of interest" description="Disordered" evidence="1">
    <location>
        <begin position="1"/>
        <end position="21"/>
    </location>
</feature>
<dbReference type="AlphaFoldDB" id="A0A835Q703"/>
<protein>
    <submittedName>
        <fullName evidence="2">Uncharacterized protein</fullName>
    </submittedName>
</protein>
<dbReference type="Proteomes" id="UP000636800">
    <property type="component" value="Chromosome 10"/>
</dbReference>
<reference evidence="2 3" key="1">
    <citation type="journal article" date="2020" name="Nat. Food">
        <title>A phased Vanilla planifolia genome enables genetic improvement of flavour and production.</title>
        <authorList>
            <person name="Hasing T."/>
            <person name="Tang H."/>
            <person name="Brym M."/>
            <person name="Khazi F."/>
            <person name="Huang T."/>
            <person name="Chambers A.H."/>
        </authorList>
    </citation>
    <scope>NUCLEOTIDE SEQUENCE [LARGE SCALE GENOMIC DNA]</scope>
    <source>
        <tissue evidence="2">Leaf</tissue>
    </source>
</reference>